<feature type="domain" description="HTH araC/xylS-type" evidence="4">
    <location>
        <begin position="222"/>
        <end position="323"/>
    </location>
</feature>
<organism evidence="5 6">
    <name type="scientific">Clostridium facile</name>
    <dbReference type="NCBI Taxonomy" id="2763035"/>
    <lineage>
        <taxon>Bacteria</taxon>
        <taxon>Bacillati</taxon>
        <taxon>Bacillota</taxon>
        <taxon>Clostridia</taxon>
        <taxon>Eubacteriales</taxon>
        <taxon>Clostridiaceae</taxon>
        <taxon>Clostridium</taxon>
    </lineage>
</organism>
<keyword evidence="3" id="KW-0804">Transcription</keyword>
<evidence type="ECO:0000313" key="6">
    <source>
        <dbReference type="Proteomes" id="UP000649151"/>
    </source>
</evidence>
<proteinExistence type="predicted"/>
<dbReference type="Gene3D" id="1.10.10.60">
    <property type="entry name" value="Homeodomain-like"/>
    <property type="match status" value="2"/>
</dbReference>
<dbReference type="Proteomes" id="UP000649151">
    <property type="component" value="Unassembled WGS sequence"/>
</dbReference>
<keyword evidence="1" id="KW-0805">Transcription regulation</keyword>
<dbReference type="InterPro" id="IPR018060">
    <property type="entry name" value="HTH_AraC"/>
</dbReference>
<sequence>MKTIDDYKSIFDHFMYEYMDHKLPFHDSTAVLQWDQNQKLFISGQQSFVILFHPNISLFPNAKNITIHNHNFYEMAYVYKGRCTNYFENNQFEMKEGEILLLNPTVYHDICTTSPNDCIVNILFNPELFETAMLPMLSNNHLMLNFFAKYTYQIGKSSDYLHFHPSDDPTIYQTLDSLVMEYFEKSVFYENICQSLLMILLSRLTVSYCKQIGLNPDNQEQDSVIISLLGYMQEHCIDTSLEQVADHFHYSTTHISRLLKKHTGKGFIEIMQNFKLEKIKSYLSDTDFTVENISQIMGYNDVNYLYKIFKNKYGITPNEYRKQYHQ</sequence>
<dbReference type="InterPro" id="IPR037923">
    <property type="entry name" value="HTH-like"/>
</dbReference>
<dbReference type="SUPFAM" id="SSF51215">
    <property type="entry name" value="Regulatory protein AraC"/>
    <property type="match status" value="1"/>
</dbReference>
<dbReference type="PANTHER" id="PTHR43280">
    <property type="entry name" value="ARAC-FAMILY TRANSCRIPTIONAL REGULATOR"/>
    <property type="match status" value="1"/>
</dbReference>
<gene>
    <name evidence="5" type="ORF">H8Z77_07740</name>
</gene>
<dbReference type="PANTHER" id="PTHR43280:SF2">
    <property type="entry name" value="HTH-TYPE TRANSCRIPTIONAL REGULATOR EXSA"/>
    <property type="match status" value="1"/>
</dbReference>
<dbReference type="InterPro" id="IPR003313">
    <property type="entry name" value="AraC-bd"/>
</dbReference>
<evidence type="ECO:0000259" key="4">
    <source>
        <dbReference type="PROSITE" id="PS01124"/>
    </source>
</evidence>
<dbReference type="SUPFAM" id="SSF46689">
    <property type="entry name" value="Homeodomain-like"/>
    <property type="match status" value="1"/>
</dbReference>
<dbReference type="SMART" id="SM00342">
    <property type="entry name" value="HTH_ARAC"/>
    <property type="match status" value="1"/>
</dbReference>
<accession>A0ABR7IRX7</accession>
<evidence type="ECO:0000256" key="1">
    <source>
        <dbReference type="ARBA" id="ARBA00023015"/>
    </source>
</evidence>
<reference evidence="5 6" key="1">
    <citation type="submission" date="2020-08" db="EMBL/GenBank/DDBJ databases">
        <title>Genome public.</title>
        <authorList>
            <person name="Liu C."/>
            <person name="Sun Q."/>
        </authorList>
    </citation>
    <scope>NUCLEOTIDE SEQUENCE [LARGE SCALE GENOMIC DNA]</scope>
    <source>
        <strain evidence="5 6">NSJ-27</strain>
    </source>
</reference>
<protein>
    <submittedName>
        <fullName evidence="5">AraC family transcriptional regulator</fullName>
    </submittedName>
</protein>
<evidence type="ECO:0000256" key="2">
    <source>
        <dbReference type="ARBA" id="ARBA00023125"/>
    </source>
</evidence>
<dbReference type="Pfam" id="PF02311">
    <property type="entry name" value="AraC_binding"/>
    <property type="match status" value="1"/>
</dbReference>
<evidence type="ECO:0000313" key="5">
    <source>
        <dbReference type="EMBL" id="MBC5787906.1"/>
    </source>
</evidence>
<dbReference type="InterPro" id="IPR018062">
    <property type="entry name" value="HTH_AraC-typ_CS"/>
</dbReference>
<dbReference type="EMBL" id="JACOQK010000001">
    <property type="protein sequence ID" value="MBC5787906.1"/>
    <property type="molecule type" value="Genomic_DNA"/>
</dbReference>
<dbReference type="InterPro" id="IPR009057">
    <property type="entry name" value="Homeodomain-like_sf"/>
</dbReference>
<dbReference type="PROSITE" id="PS01124">
    <property type="entry name" value="HTH_ARAC_FAMILY_2"/>
    <property type="match status" value="1"/>
</dbReference>
<keyword evidence="6" id="KW-1185">Reference proteome</keyword>
<dbReference type="Gene3D" id="2.60.120.10">
    <property type="entry name" value="Jelly Rolls"/>
    <property type="match status" value="1"/>
</dbReference>
<dbReference type="RefSeq" id="WP_069987360.1">
    <property type="nucleotide sequence ID" value="NZ_JACOQK010000001.1"/>
</dbReference>
<name>A0ABR7IRX7_9CLOT</name>
<dbReference type="InterPro" id="IPR014710">
    <property type="entry name" value="RmlC-like_jellyroll"/>
</dbReference>
<evidence type="ECO:0000256" key="3">
    <source>
        <dbReference type="ARBA" id="ARBA00023163"/>
    </source>
</evidence>
<dbReference type="Pfam" id="PF12833">
    <property type="entry name" value="HTH_18"/>
    <property type="match status" value="1"/>
</dbReference>
<comment type="caution">
    <text evidence="5">The sequence shown here is derived from an EMBL/GenBank/DDBJ whole genome shotgun (WGS) entry which is preliminary data.</text>
</comment>
<dbReference type="PROSITE" id="PS00041">
    <property type="entry name" value="HTH_ARAC_FAMILY_1"/>
    <property type="match status" value="1"/>
</dbReference>
<keyword evidence="2" id="KW-0238">DNA-binding</keyword>